<feature type="compositionally biased region" description="Basic and acidic residues" evidence="12">
    <location>
        <begin position="485"/>
        <end position="496"/>
    </location>
</feature>
<name>A0A1M7ITD5_9FLAO</name>
<dbReference type="PANTHER" id="PTHR30069:SF29">
    <property type="entry name" value="HEMOGLOBIN AND HEMOGLOBIN-HAPTOGLOBIN-BINDING PROTEIN 1-RELATED"/>
    <property type="match status" value="1"/>
</dbReference>
<gene>
    <name evidence="16" type="ORF">SAMN05878281_0680</name>
</gene>
<evidence type="ECO:0000313" key="16">
    <source>
        <dbReference type="EMBL" id="SHM43949.1"/>
    </source>
</evidence>
<dbReference type="PROSITE" id="PS52016">
    <property type="entry name" value="TONB_DEPENDENT_REC_3"/>
    <property type="match status" value="1"/>
</dbReference>
<dbReference type="Pfam" id="PF07715">
    <property type="entry name" value="Plug"/>
    <property type="match status" value="1"/>
</dbReference>
<dbReference type="Pfam" id="PF13715">
    <property type="entry name" value="CarbopepD_reg_2"/>
    <property type="match status" value="1"/>
</dbReference>
<dbReference type="SUPFAM" id="SSF49464">
    <property type="entry name" value="Carboxypeptidase regulatory domain-like"/>
    <property type="match status" value="1"/>
</dbReference>
<comment type="subcellular location">
    <subcellularLocation>
        <location evidence="1 10">Cell outer membrane</location>
        <topology evidence="1 10">Multi-pass membrane protein</topology>
    </subcellularLocation>
</comment>
<keyword evidence="6 11" id="KW-0798">TonB box</keyword>
<feature type="region of interest" description="Disordered" evidence="12">
    <location>
        <begin position="375"/>
        <end position="399"/>
    </location>
</feature>
<evidence type="ECO:0000256" key="1">
    <source>
        <dbReference type="ARBA" id="ARBA00004571"/>
    </source>
</evidence>
<dbReference type="OrthoDB" id="9795928at2"/>
<evidence type="ECO:0000256" key="3">
    <source>
        <dbReference type="ARBA" id="ARBA00022452"/>
    </source>
</evidence>
<dbReference type="EMBL" id="LT670848">
    <property type="protein sequence ID" value="SHM43949.1"/>
    <property type="molecule type" value="Genomic_DNA"/>
</dbReference>
<dbReference type="InterPro" id="IPR008969">
    <property type="entry name" value="CarboxyPept-like_regulatory"/>
</dbReference>
<evidence type="ECO:0000256" key="2">
    <source>
        <dbReference type="ARBA" id="ARBA00022448"/>
    </source>
</evidence>
<dbReference type="GO" id="GO:0015344">
    <property type="term" value="F:siderophore uptake transmembrane transporter activity"/>
    <property type="evidence" value="ECO:0007669"/>
    <property type="project" value="TreeGrafter"/>
</dbReference>
<dbReference type="RefSeq" id="WP_079733974.1">
    <property type="nucleotide sequence ID" value="NZ_LT670848.1"/>
</dbReference>
<dbReference type="PANTHER" id="PTHR30069">
    <property type="entry name" value="TONB-DEPENDENT OUTER MEMBRANE RECEPTOR"/>
    <property type="match status" value="1"/>
</dbReference>
<dbReference type="InterPro" id="IPR012910">
    <property type="entry name" value="Plug_dom"/>
</dbReference>
<dbReference type="InterPro" id="IPR039426">
    <property type="entry name" value="TonB-dep_rcpt-like"/>
</dbReference>
<keyword evidence="2 10" id="KW-0813">Transport</keyword>
<proteinExistence type="inferred from homology"/>
<dbReference type="Proteomes" id="UP000190235">
    <property type="component" value="Chromosome I"/>
</dbReference>
<evidence type="ECO:0000256" key="13">
    <source>
        <dbReference type="SAM" id="SignalP"/>
    </source>
</evidence>
<feature type="region of interest" description="Disordered" evidence="12">
    <location>
        <begin position="485"/>
        <end position="514"/>
    </location>
</feature>
<protein>
    <submittedName>
        <fullName evidence="16">Iron complex outermembrane recepter protein</fullName>
    </submittedName>
</protein>
<evidence type="ECO:0000256" key="4">
    <source>
        <dbReference type="ARBA" id="ARBA00022692"/>
    </source>
</evidence>
<evidence type="ECO:0000256" key="5">
    <source>
        <dbReference type="ARBA" id="ARBA00022729"/>
    </source>
</evidence>
<sequence>MKSILFSLLFIAVSPIIYAQNSVSGQVTNAETGEPVFSANVYFPELSKGDMTDLDGKFKVENIPNGKFKVVISSVGFATYSNELDFPETSNLNITLEKSAIEMEEVIVSTPFHQLQSENVMRVERENVAELNRKGAITLSDGLTQIAGVESLTTGVGIGKPVIRGLSSNRVLVYTQGVRLENQQYGDEHGLGISSKGIESVEVIKGPASLLYGSDAIGGVLYMNPERYAASNEINAEVDVNYFSNTQGYQGSAMAKTSGEKLKFLARGSYAAHSDYETGNGERVTNTRFNETDFKAGIGYQDAKFKTDLRYNFNKSNIGIPEEIGEQSTDKELLLPYQEIDNHILSLESKLYFNNSSLDFKVGYQYNNRKEFEEHLHEEEHGEEEHAEEEEHLEEEEGTDHPALEMHLETLNYNLQYNLPRTGRFETILGVQGMHQTNTNYGEEILIPDATTTDFGVFATTHVHFDRWDFQGGLRFDTRSIDSEAVEAHEEEHAEEEHEGEEHEEEPGHEHESGEIAAVNNSYKSINGALGAKYILTENLSARLNLATGFRAPNLSELTSNGSHHGTNRYEVGDQDLDNEQNFQVDLSLEWRNKHFEAFVNGFHNTINDYIYLQPTGELIDENPVFEYTQNNAELYGGEIGLHIHPHPLDWLHLESSFETVTGKRNNGEYLPLIPANSLTNTLRLEFDNPDYKIFGKYIFVRLKNVFDQNNVDAFETRTAGYGLLGTGFGGQFAINSSEMRIGVSANNILNKDYISHLSRLKPDGISNIGRNISVSVRWFL</sequence>
<organism evidence="16 17">
    <name type="scientific">Salegentibacter salegens</name>
    <dbReference type="NCBI Taxonomy" id="143223"/>
    <lineage>
        <taxon>Bacteria</taxon>
        <taxon>Pseudomonadati</taxon>
        <taxon>Bacteroidota</taxon>
        <taxon>Flavobacteriia</taxon>
        <taxon>Flavobacteriales</taxon>
        <taxon>Flavobacteriaceae</taxon>
        <taxon>Salegentibacter</taxon>
    </lineage>
</organism>
<keyword evidence="8" id="KW-0675">Receptor</keyword>
<comment type="similarity">
    <text evidence="10 11">Belongs to the TonB-dependent receptor family.</text>
</comment>
<dbReference type="SUPFAM" id="SSF56935">
    <property type="entry name" value="Porins"/>
    <property type="match status" value="1"/>
</dbReference>
<reference evidence="17" key="1">
    <citation type="submission" date="2016-11" db="EMBL/GenBank/DDBJ databases">
        <authorList>
            <person name="Varghese N."/>
            <person name="Submissions S."/>
        </authorList>
    </citation>
    <scope>NUCLEOTIDE SEQUENCE [LARGE SCALE GENOMIC DNA]</scope>
    <source>
        <strain evidence="17">ACAM 48</strain>
    </source>
</reference>
<dbReference type="Gene3D" id="2.40.170.20">
    <property type="entry name" value="TonB-dependent receptor, beta-barrel domain"/>
    <property type="match status" value="1"/>
</dbReference>
<keyword evidence="3 10" id="KW-1134">Transmembrane beta strand</keyword>
<dbReference type="GO" id="GO:0044718">
    <property type="term" value="P:siderophore transmembrane transport"/>
    <property type="evidence" value="ECO:0007669"/>
    <property type="project" value="TreeGrafter"/>
</dbReference>
<keyword evidence="7 10" id="KW-0472">Membrane</keyword>
<feature type="compositionally biased region" description="Acidic residues" evidence="12">
    <location>
        <begin position="385"/>
        <end position="398"/>
    </location>
</feature>
<dbReference type="InterPro" id="IPR036942">
    <property type="entry name" value="Beta-barrel_TonB_sf"/>
</dbReference>
<dbReference type="STRING" id="143223.SAMN05878281_0680"/>
<feature type="chain" id="PRO_5012297107" evidence="13">
    <location>
        <begin position="20"/>
        <end position="781"/>
    </location>
</feature>
<evidence type="ECO:0000256" key="11">
    <source>
        <dbReference type="RuleBase" id="RU003357"/>
    </source>
</evidence>
<keyword evidence="5 13" id="KW-0732">Signal</keyword>
<dbReference type="Pfam" id="PF00593">
    <property type="entry name" value="TonB_dep_Rec_b-barrel"/>
    <property type="match status" value="1"/>
</dbReference>
<dbReference type="GO" id="GO:0009279">
    <property type="term" value="C:cell outer membrane"/>
    <property type="evidence" value="ECO:0007669"/>
    <property type="project" value="UniProtKB-SubCell"/>
</dbReference>
<evidence type="ECO:0000256" key="10">
    <source>
        <dbReference type="PROSITE-ProRule" id="PRU01360"/>
    </source>
</evidence>
<evidence type="ECO:0000259" key="14">
    <source>
        <dbReference type="Pfam" id="PF00593"/>
    </source>
</evidence>
<dbReference type="InterPro" id="IPR037066">
    <property type="entry name" value="Plug_dom_sf"/>
</dbReference>
<evidence type="ECO:0000259" key="15">
    <source>
        <dbReference type="Pfam" id="PF07715"/>
    </source>
</evidence>
<keyword evidence="4 10" id="KW-0812">Transmembrane</keyword>
<dbReference type="Gene3D" id="2.60.40.1120">
    <property type="entry name" value="Carboxypeptidase-like, regulatory domain"/>
    <property type="match status" value="1"/>
</dbReference>
<evidence type="ECO:0000313" key="17">
    <source>
        <dbReference type="Proteomes" id="UP000190235"/>
    </source>
</evidence>
<feature type="domain" description="TonB-dependent receptor-like beta-barrel" evidence="14">
    <location>
        <begin position="295"/>
        <end position="749"/>
    </location>
</feature>
<evidence type="ECO:0000256" key="7">
    <source>
        <dbReference type="ARBA" id="ARBA00023136"/>
    </source>
</evidence>
<feature type="domain" description="TonB-dependent receptor plug" evidence="15">
    <location>
        <begin position="129"/>
        <end position="220"/>
    </location>
</feature>
<dbReference type="InterPro" id="IPR000531">
    <property type="entry name" value="Beta-barrel_TonB"/>
</dbReference>
<dbReference type="AlphaFoldDB" id="A0A1M7ITD5"/>
<evidence type="ECO:0000256" key="12">
    <source>
        <dbReference type="SAM" id="MobiDB-lite"/>
    </source>
</evidence>
<feature type="signal peptide" evidence="13">
    <location>
        <begin position="1"/>
        <end position="19"/>
    </location>
</feature>
<accession>A0A1M7ITD5</accession>
<keyword evidence="9 10" id="KW-0998">Cell outer membrane</keyword>
<feature type="compositionally biased region" description="Basic and acidic residues" evidence="12">
    <location>
        <begin position="375"/>
        <end position="384"/>
    </location>
</feature>
<evidence type="ECO:0000256" key="6">
    <source>
        <dbReference type="ARBA" id="ARBA00023077"/>
    </source>
</evidence>
<keyword evidence="17" id="KW-1185">Reference proteome</keyword>
<evidence type="ECO:0000256" key="9">
    <source>
        <dbReference type="ARBA" id="ARBA00023237"/>
    </source>
</evidence>
<evidence type="ECO:0000256" key="8">
    <source>
        <dbReference type="ARBA" id="ARBA00023170"/>
    </source>
</evidence>
<dbReference type="Gene3D" id="2.170.130.10">
    <property type="entry name" value="TonB-dependent receptor, plug domain"/>
    <property type="match status" value="1"/>
</dbReference>